<organism evidence="1">
    <name type="scientific">Pyricularia oryzae (strain Y34)</name>
    <name type="common">Rice blast fungus</name>
    <name type="synonym">Magnaporthe oryzae</name>
    <dbReference type="NCBI Taxonomy" id="1143189"/>
    <lineage>
        <taxon>Eukaryota</taxon>
        <taxon>Fungi</taxon>
        <taxon>Dikarya</taxon>
        <taxon>Ascomycota</taxon>
        <taxon>Pezizomycotina</taxon>
        <taxon>Sordariomycetes</taxon>
        <taxon>Sordariomycetidae</taxon>
        <taxon>Magnaporthales</taxon>
        <taxon>Pyriculariaceae</taxon>
        <taxon>Pyricularia</taxon>
    </lineage>
</organism>
<proteinExistence type="predicted"/>
<dbReference type="Proteomes" id="UP000011086">
    <property type="component" value="Unassembled WGS sequence"/>
</dbReference>
<gene>
    <name evidence="1" type="ORF">OOU_Y34scaffold00467g16</name>
</gene>
<evidence type="ECO:0000313" key="1">
    <source>
        <dbReference type="EMBL" id="ELQ39914.1"/>
    </source>
</evidence>
<reference evidence="1" key="1">
    <citation type="journal article" date="2012" name="PLoS Genet.">
        <title>Comparative analysis of the genomes of two field isolates of the rice blast fungus Magnaporthe oryzae.</title>
        <authorList>
            <person name="Xue M."/>
            <person name="Yang J."/>
            <person name="Li Z."/>
            <person name="Hu S."/>
            <person name="Yao N."/>
            <person name="Dean R.A."/>
            <person name="Zhao W."/>
            <person name="Shen M."/>
            <person name="Zhang H."/>
            <person name="Li C."/>
            <person name="Liu L."/>
            <person name="Cao L."/>
            <person name="Xu X."/>
            <person name="Xing Y."/>
            <person name="Hsiang T."/>
            <person name="Zhang Z."/>
            <person name="Xu J.R."/>
            <person name="Peng Y.L."/>
        </authorList>
    </citation>
    <scope>NUCLEOTIDE SEQUENCE</scope>
    <source>
        <strain evidence="1">Y34</strain>
    </source>
</reference>
<protein>
    <submittedName>
        <fullName evidence="1">Uncharacterized protein</fullName>
    </submittedName>
</protein>
<accession>A0AA97P0Z1</accession>
<sequence length="142" mass="15498">MCKRGCVSYKKQNEIQSTKVLKLNPFLNKTHNRANDGGKDDITDNAGKEVEVNHPRPKFQILDRLSLYLICLAVGAEHQLGVVKVASGWAVDHEDALVNVLQDNAEILLPVVVLHIVARAGVDADIGKTASQSDKELGNADF</sequence>
<name>A0AA97P0Z1_PYRO3</name>
<dbReference type="EMBL" id="JH793412">
    <property type="protein sequence ID" value="ELQ39914.1"/>
    <property type="molecule type" value="Genomic_DNA"/>
</dbReference>
<dbReference type="AlphaFoldDB" id="A0AA97P0Z1"/>